<feature type="domain" description="4Fe-4S ferredoxin-type" evidence="6">
    <location>
        <begin position="302"/>
        <end position="331"/>
    </location>
</feature>
<evidence type="ECO:0000256" key="2">
    <source>
        <dbReference type="ARBA" id="ARBA00022723"/>
    </source>
</evidence>
<dbReference type="Gene3D" id="3.30.70.20">
    <property type="match status" value="3"/>
</dbReference>
<reference evidence="7 8" key="1">
    <citation type="submission" date="2018-07" db="EMBL/GenBank/DDBJ databases">
        <title>Genome sequence of Nitratireductor thuwali#1536.</title>
        <authorList>
            <person name="Michoud G."/>
            <person name="Merlino G."/>
            <person name="Sefrji F.O."/>
            <person name="Daffonchio D."/>
        </authorList>
    </citation>
    <scope>NUCLEOTIDE SEQUENCE [LARGE SCALE GENOMIC DNA]</scope>
    <source>
        <strain evidence="8">Nit1536</strain>
    </source>
</reference>
<dbReference type="Pfam" id="PF13187">
    <property type="entry name" value="Fer4_9"/>
    <property type="match status" value="1"/>
</dbReference>
<dbReference type="PANTHER" id="PTHR43687">
    <property type="entry name" value="ADENYLYLSULFATE REDUCTASE, BETA SUBUNIT"/>
    <property type="match status" value="1"/>
</dbReference>
<accession>A0ABY5MF82</accession>
<evidence type="ECO:0000256" key="1">
    <source>
        <dbReference type="ARBA" id="ARBA00022485"/>
    </source>
</evidence>
<sequence length="679" mass="72383">MNQEVPRRLVCNCEKSMSLDDKAIAAALGDDDLHVHSQLCRSEIASFEAALGEGRRLCVACTQESPLFSEIAEEAGHKAPLFVNIREMAGWTADKADPSPKISALIAAAELPAKPARLRTIESDGLCLVIGRGQAALEAAELLNRTLSVTLLLTSFEDVLLPTVLDFPIFCGRVRSARGSLGAFDIVVDGHAPMLPSSRSAPQFALTRDGASSKCSVLFDMTGGPALFARPEGRDGYFHADPADPAAVMRAVFEASAYEGAFEKPIYVSYDPSICVHERSKKTGCTKCIDNCPSGAIAPDGDNISVDTALCGGCGNCAAHCPTGAVSYEYPARQQLIERVQVLARTYLEAGGKEPVLLIHDGEHGTALISAMARFGRGLPVNVIPLQLHSVSGLGHDLLAAGLAAGFRSVVVLADPRKSDELDALNEERRLLEALLSGFGLAGGRCSVLLETDPDIVENVLYDLDPPPEVAHTAFAPVGGKREVARAALALIAGAGSAGEEIIRLPPSAPYGAVEVDKEACTLCMACVSACPADALRDNLEKPQLRFVESACVQCGICAATCPEDAITLSPRYNLAPNVMQPVTLNEDEPAECTRCGKPFASRGVLERVKDKLGGKHWMFQSDERISLLEMCDSCRLEVLSSGGRDPFAMSQRPRTRTTDDYREAGKKGLSVEDFLSEE</sequence>
<dbReference type="PROSITE" id="PS51379">
    <property type="entry name" value="4FE4S_FER_2"/>
    <property type="match status" value="4"/>
</dbReference>
<feature type="domain" description="4Fe-4S ferredoxin-type" evidence="6">
    <location>
        <begin position="512"/>
        <end position="541"/>
    </location>
</feature>
<keyword evidence="3" id="KW-0408">Iron</keyword>
<keyword evidence="2" id="KW-0479">Metal-binding</keyword>
<keyword evidence="8" id="KW-1185">Reference proteome</keyword>
<gene>
    <name evidence="7" type="primary">rsxB</name>
    <name evidence="7" type="ORF">NTH_00138</name>
</gene>
<dbReference type="InterPro" id="IPR050572">
    <property type="entry name" value="Fe-S_Ferredoxin"/>
</dbReference>
<dbReference type="PANTHER" id="PTHR43687:SF4">
    <property type="entry name" value="BLR5484 PROTEIN"/>
    <property type="match status" value="1"/>
</dbReference>
<feature type="domain" description="4Fe-4S ferredoxin-type" evidence="6">
    <location>
        <begin position="272"/>
        <end position="301"/>
    </location>
</feature>
<dbReference type="EMBL" id="CP030941">
    <property type="protein sequence ID" value="UUP15700.1"/>
    <property type="molecule type" value="Genomic_DNA"/>
</dbReference>
<evidence type="ECO:0000313" key="8">
    <source>
        <dbReference type="Proteomes" id="UP001342418"/>
    </source>
</evidence>
<feature type="compositionally biased region" description="Basic and acidic residues" evidence="5">
    <location>
        <begin position="657"/>
        <end position="671"/>
    </location>
</feature>
<evidence type="ECO:0000256" key="5">
    <source>
        <dbReference type="SAM" id="MobiDB-lite"/>
    </source>
</evidence>
<keyword evidence="4" id="KW-0411">Iron-sulfur</keyword>
<keyword evidence="1" id="KW-0004">4Fe-4S</keyword>
<evidence type="ECO:0000256" key="4">
    <source>
        <dbReference type="ARBA" id="ARBA00023014"/>
    </source>
</evidence>
<dbReference type="InterPro" id="IPR017900">
    <property type="entry name" value="4Fe4S_Fe_S_CS"/>
</dbReference>
<evidence type="ECO:0000313" key="7">
    <source>
        <dbReference type="EMBL" id="UUP15700.1"/>
    </source>
</evidence>
<dbReference type="PROSITE" id="PS00198">
    <property type="entry name" value="4FE4S_FER_1"/>
    <property type="match status" value="3"/>
</dbReference>
<feature type="region of interest" description="Disordered" evidence="5">
    <location>
        <begin position="646"/>
        <end position="679"/>
    </location>
</feature>
<name>A0ABY5MF82_9HYPH</name>
<dbReference type="Proteomes" id="UP001342418">
    <property type="component" value="Chromosome"/>
</dbReference>
<evidence type="ECO:0000256" key="3">
    <source>
        <dbReference type="ARBA" id="ARBA00023004"/>
    </source>
</evidence>
<dbReference type="RefSeq" id="WP_338528194.1">
    <property type="nucleotide sequence ID" value="NZ_CP030941.1"/>
</dbReference>
<dbReference type="InterPro" id="IPR017896">
    <property type="entry name" value="4Fe4S_Fe-S-bd"/>
</dbReference>
<dbReference type="SUPFAM" id="SSF54862">
    <property type="entry name" value="4Fe-4S ferredoxins"/>
    <property type="match status" value="1"/>
</dbReference>
<proteinExistence type="predicted"/>
<protein>
    <submittedName>
        <fullName evidence="7">Electron transport complex subunit RsxB</fullName>
    </submittedName>
</protein>
<feature type="domain" description="4Fe-4S ferredoxin-type" evidence="6">
    <location>
        <begin position="543"/>
        <end position="572"/>
    </location>
</feature>
<dbReference type="Pfam" id="PF12838">
    <property type="entry name" value="Fer4_7"/>
    <property type="match status" value="1"/>
</dbReference>
<evidence type="ECO:0000259" key="6">
    <source>
        <dbReference type="PROSITE" id="PS51379"/>
    </source>
</evidence>
<organism evidence="7 8">
    <name type="scientific">Nitratireductor thuwali</name>
    <dbReference type="NCBI Taxonomy" id="2267699"/>
    <lineage>
        <taxon>Bacteria</taxon>
        <taxon>Pseudomonadati</taxon>
        <taxon>Pseudomonadota</taxon>
        <taxon>Alphaproteobacteria</taxon>
        <taxon>Hyphomicrobiales</taxon>
        <taxon>Phyllobacteriaceae</taxon>
        <taxon>Nitratireductor</taxon>
    </lineage>
</organism>